<dbReference type="PROSITE" id="PS01174">
    <property type="entry name" value="LIPASE_GDXG_SER"/>
    <property type="match status" value="1"/>
</dbReference>
<feature type="active site" evidence="3">
    <location>
        <position position="158"/>
    </location>
</feature>
<protein>
    <submittedName>
        <fullName evidence="5">Alpha/beta hydrolase</fullName>
    </submittedName>
</protein>
<organism evidence="5 6">
    <name type="scientific">Cupriavidus necator</name>
    <name type="common">Alcaligenes eutrophus</name>
    <name type="synonym">Ralstonia eutropha</name>
    <dbReference type="NCBI Taxonomy" id="106590"/>
    <lineage>
        <taxon>Bacteria</taxon>
        <taxon>Pseudomonadati</taxon>
        <taxon>Pseudomonadota</taxon>
        <taxon>Betaproteobacteria</taxon>
        <taxon>Burkholderiales</taxon>
        <taxon>Burkholderiaceae</taxon>
        <taxon>Cupriavidus</taxon>
    </lineage>
</organism>
<gene>
    <name evidence="5" type="ORF">DDK22_19335</name>
</gene>
<dbReference type="Proteomes" id="UP000253501">
    <property type="component" value="Unassembled WGS sequence"/>
</dbReference>
<reference evidence="5 6" key="1">
    <citation type="submission" date="2018-04" db="EMBL/GenBank/DDBJ databases">
        <title>Cupriavidus necator CR12 genome sequencing and assembly.</title>
        <authorList>
            <person name="Ben Fekih I."/>
            <person name="Mazhar H.S."/>
            <person name="Bello S.K."/>
            <person name="Rensing C."/>
        </authorList>
    </citation>
    <scope>NUCLEOTIDE SEQUENCE [LARGE SCALE GENOMIC DNA]</scope>
    <source>
        <strain evidence="5 6">CR12</strain>
    </source>
</reference>
<comment type="similarity">
    <text evidence="1">Belongs to the 'GDXG' lipolytic enzyme family.</text>
</comment>
<evidence type="ECO:0000259" key="4">
    <source>
        <dbReference type="Pfam" id="PF07859"/>
    </source>
</evidence>
<dbReference type="Gene3D" id="3.40.50.1820">
    <property type="entry name" value="alpha/beta hydrolase"/>
    <property type="match status" value="1"/>
</dbReference>
<dbReference type="AlphaFoldDB" id="A0A367PG02"/>
<dbReference type="FunFam" id="3.40.50.1820:FF:000089">
    <property type="entry name" value="Alpha/beta hydrolase"/>
    <property type="match status" value="1"/>
</dbReference>
<evidence type="ECO:0000256" key="1">
    <source>
        <dbReference type="ARBA" id="ARBA00010515"/>
    </source>
</evidence>
<evidence type="ECO:0000313" key="5">
    <source>
        <dbReference type="EMBL" id="RCJ06808.1"/>
    </source>
</evidence>
<dbReference type="InterPro" id="IPR029058">
    <property type="entry name" value="AB_hydrolase_fold"/>
</dbReference>
<keyword evidence="2 5" id="KW-0378">Hydrolase</keyword>
<proteinExistence type="inferred from homology"/>
<dbReference type="EMBL" id="QDHA01000044">
    <property type="protein sequence ID" value="RCJ06808.1"/>
    <property type="molecule type" value="Genomic_DNA"/>
</dbReference>
<accession>A0A367PG02</accession>
<dbReference type="Pfam" id="PF07859">
    <property type="entry name" value="Abhydrolase_3"/>
    <property type="match status" value="1"/>
</dbReference>
<dbReference type="GO" id="GO:0016787">
    <property type="term" value="F:hydrolase activity"/>
    <property type="evidence" value="ECO:0007669"/>
    <property type="project" value="UniProtKB-KW"/>
</dbReference>
<feature type="domain" description="Alpha/beta hydrolase fold-3" evidence="4">
    <location>
        <begin position="82"/>
        <end position="286"/>
    </location>
</feature>
<dbReference type="InterPro" id="IPR050300">
    <property type="entry name" value="GDXG_lipolytic_enzyme"/>
</dbReference>
<sequence>MPLDPHLAGVLQSLAASGRKPMHQGTPDEGRAAYFALTYGTRTPEQLVPVGSVEGTTVDGATGPLEARIYRPHKAGPFPTVAFFHGGGFVIGDLDTHDNMCRDLCHGSQTVVVSVAYRLAPEHRFPASVEDAVAATKWISAHALELGGNGIVAVAGDSAGGNLAAVVAQQLRGHGVPLAGQFLIYPAVDHVDSHYASITENARGYFLEMESMAWFYEHYVGDFKGTKDPRLAPMQAPSLAGLPPAVIVTAEFDPLRDEGEAYGRALEAAGVKADVMRCDGMIHGFFDMGRWSPAAHNCIQEGIRRFGKLLRGS</sequence>
<dbReference type="PANTHER" id="PTHR48081">
    <property type="entry name" value="AB HYDROLASE SUPERFAMILY PROTEIN C4A8.06C"/>
    <property type="match status" value="1"/>
</dbReference>
<comment type="caution">
    <text evidence="5">The sequence shown here is derived from an EMBL/GenBank/DDBJ whole genome shotgun (WGS) entry which is preliminary data.</text>
</comment>
<name>A0A367PG02_CUPNE</name>
<evidence type="ECO:0000313" key="6">
    <source>
        <dbReference type="Proteomes" id="UP000253501"/>
    </source>
</evidence>
<dbReference type="InterPro" id="IPR013094">
    <property type="entry name" value="AB_hydrolase_3"/>
</dbReference>
<evidence type="ECO:0000256" key="3">
    <source>
        <dbReference type="PROSITE-ProRule" id="PRU10038"/>
    </source>
</evidence>
<dbReference type="PANTHER" id="PTHR48081:SF8">
    <property type="entry name" value="ALPHA_BETA HYDROLASE FOLD-3 DOMAIN-CONTAINING PROTEIN-RELATED"/>
    <property type="match status" value="1"/>
</dbReference>
<dbReference type="InterPro" id="IPR033140">
    <property type="entry name" value="Lipase_GDXG_put_SER_AS"/>
</dbReference>
<dbReference type="SUPFAM" id="SSF53474">
    <property type="entry name" value="alpha/beta-Hydrolases"/>
    <property type="match status" value="1"/>
</dbReference>
<evidence type="ECO:0000256" key="2">
    <source>
        <dbReference type="ARBA" id="ARBA00022801"/>
    </source>
</evidence>